<keyword evidence="2" id="KW-1185">Reference proteome</keyword>
<evidence type="ECO:0000313" key="1">
    <source>
        <dbReference type="EMBL" id="QDV41569.1"/>
    </source>
</evidence>
<dbReference type="EMBL" id="CP037423">
    <property type="protein sequence ID" value="QDV41569.1"/>
    <property type="molecule type" value="Genomic_DNA"/>
</dbReference>
<dbReference type="Proteomes" id="UP000319004">
    <property type="component" value="Chromosome"/>
</dbReference>
<organism evidence="1 2">
    <name type="scientific">Stieleria neptunia</name>
    <dbReference type="NCBI Taxonomy" id="2527979"/>
    <lineage>
        <taxon>Bacteria</taxon>
        <taxon>Pseudomonadati</taxon>
        <taxon>Planctomycetota</taxon>
        <taxon>Planctomycetia</taxon>
        <taxon>Pirellulales</taxon>
        <taxon>Pirellulaceae</taxon>
        <taxon>Stieleria</taxon>
    </lineage>
</organism>
<dbReference type="RefSeq" id="WP_197455843.1">
    <property type="nucleotide sequence ID" value="NZ_CP037423.1"/>
</dbReference>
<dbReference type="KEGG" id="snep:Enr13x_14120"/>
<gene>
    <name evidence="1" type="ORF">Enr13x_14120</name>
</gene>
<proteinExistence type="predicted"/>
<evidence type="ECO:0000313" key="2">
    <source>
        <dbReference type="Proteomes" id="UP000319004"/>
    </source>
</evidence>
<accession>A0A518HLB0</accession>
<name>A0A518HLB0_9BACT</name>
<protein>
    <submittedName>
        <fullName evidence="1">Uncharacterized protein</fullName>
    </submittedName>
</protein>
<reference evidence="1 2" key="1">
    <citation type="submission" date="2019-03" db="EMBL/GenBank/DDBJ databases">
        <title>Deep-cultivation of Planctomycetes and their phenomic and genomic characterization uncovers novel biology.</title>
        <authorList>
            <person name="Wiegand S."/>
            <person name="Jogler M."/>
            <person name="Boedeker C."/>
            <person name="Pinto D."/>
            <person name="Vollmers J."/>
            <person name="Rivas-Marin E."/>
            <person name="Kohn T."/>
            <person name="Peeters S.H."/>
            <person name="Heuer A."/>
            <person name="Rast P."/>
            <person name="Oberbeckmann S."/>
            <person name="Bunk B."/>
            <person name="Jeske O."/>
            <person name="Meyerdierks A."/>
            <person name="Storesund J.E."/>
            <person name="Kallscheuer N."/>
            <person name="Luecker S."/>
            <person name="Lage O.M."/>
            <person name="Pohl T."/>
            <person name="Merkel B.J."/>
            <person name="Hornburger P."/>
            <person name="Mueller R.-W."/>
            <person name="Bruemmer F."/>
            <person name="Labrenz M."/>
            <person name="Spormann A.M."/>
            <person name="Op den Camp H."/>
            <person name="Overmann J."/>
            <person name="Amann R."/>
            <person name="Jetten M.S.M."/>
            <person name="Mascher T."/>
            <person name="Medema M.H."/>
            <person name="Devos D.P."/>
            <person name="Kaster A.-K."/>
            <person name="Ovreas L."/>
            <person name="Rohde M."/>
            <person name="Galperin M.Y."/>
            <person name="Jogler C."/>
        </authorList>
    </citation>
    <scope>NUCLEOTIDE SEQUENCE [LARGE SCALE GENOMIC DNA]</scope>
    <source>
        <strain evidence="1 2">Enr13</strain>
    </source>
</reference>
<dbReference type="AlphaFoldDB" id="A0A518HLB0"/>
<sequence length="55" mass="6338">MLHSVVQQATPEAIQAVFEIPGGKRGRRRQGGLACQKHFQDYTTKTLLRNFLHFR</sequence>